<sequence length="107" mass="11253">MVPTPAGRSRSSTGVPVIRRAIRGANAGSEWFARTERIRGRGSRSGCQASPNLTVRRIAASLWPPTQTGIGAVPSPVSVRQASRRAPRYSSASRPRAVNGTPSASNS</sequence>
<protein>
    <submittedName>
        <fullName evidence="2">Uncharacterized protein</fullName>
    </submittedName>
</protein>
<name>A0A4D4N5E3_STRAX</name>
<dbReference type="Proteomes" id="UP000299211">
    <property type="component" value="Unassembled WGS sequence"/>
</dbReference>
<organism evidence="2 3">
    <name type="scientific">Streptomyces avermitilis</name>
    <dbReference type="NCBI Taxonomy" id="33903"/>
    <lineage>
        <taxon>Bacteria</taxon>
        <taxon>Bacillati</taxon>
        <taxon>Actinomycetota</taxon>
        <taxon>Actinomycetes</taxon>
        <taxon>Kitasatosporales</taxon>
        <taxon>Streptomycetaceae</taxon>
        <taxon>Streptomyces</taxon>
    </lineage>
</organism>
<dbReference type="AlphaFoldDB" id="A0A4D4N5E3"/>
<accession>A0A4D4N5E3</accession>
<comment type="caution">
    <text evidence="2">The sequence shown here is derived from an EMBL/GenBank/DDBJ whole genome shotgun (WGS) entry which is preliminary data.</text>
</comment>
<gene>
    <name evidence="2" type="ORF">SAV31267_092530</name>
</gene>
<proteinExistence type="predicted"/>
<feature type="compositionally biased region" description="Low complexity" evidence="1">
    <location>
        <begin position="88"/>
        <end position="97"/>
    </location>
</feature>
<evidence type="ECO:0000256" key="1">
    <source>
        <dbReference type="SAM" id="MobiDB-lite"/>
    </source>
</evidence>
<reference evidence="2 3" key="1">
    <citation type="submission" date="2019-04" db="EMBL/GenBank/DDBJ databases">
        <title>Draft genome sequences of Streptomyces avermitilis ATCC 31267.</title>
        <authorList>
            <person name="Komaki H."/>
            <person name="Tamura T."/>
            <person name="Hosoyama A."/>
        </authorList>
    </citation>
    <scope>NUCLEOTIDE SEQUENCE [LARGE SCALE GENOMIC DNA]</scope>
    <source>
        <strain evidence="2 3">ATCC 31267</strain>
    </source>
</reference>
<dbReference type="EMBL" id="BJHY01000002">
    <property type="protein sequence ID" value="GDY79768.1"/>
    <property type="molecule type" value="Genomic_DNA"/>
</dbReference>
<evidence type="ECO:0000313" key="2">
    <source>
        <dbReference type="EMBL" id="GDY79768.1"/>
    </source>
</evidence>
<evidence type="ECO:0000313" key="3">
    <source>
        <dbReference type="Proteomes" id="UP000299211"/>
    </source>
</evidence>
<feature type="region of interest" description="Disordered" evidence="1">
    <location>
        <begin position="67"/>
        <end position="107"/>
    </location>
</feature>